<protein>
    <submittedName>
        <fullName evidence="4">Lipoprotein</fullName>
    </submittedName>
</protein>
<dbReference type="Gene3D" id="3.20.20.370">
    <property type="entry name" value="Glycoside hydrolase/deacetylase"/>
    <property type="match status" value="1"/>
</dbReference>
<organism evidence="4 5">
    <name type="scientific">Actinoallomurus iriomotensis</name>
    <dbReference type="NCBI Taxonomy" id="478107"/>
    <lineage>
        <taxon>Bacteria</taxon>
        <taxon>Bacillati</taxon>
        <taxon>Actinomycetota</taxon>
        <taxon>Actinomycetes</taxon>
        <taxon>Streptosporangiales</taxon>
        <taxon>Thermomonosporaceae</taxon>
        <taxon>Actinoallomurus</taxon>
    </lineage>
</organism>
<dbReference type="PANTHER" id="PTHR10587:SF134">
    <property type="entry name" value="SECRETED PROTEIN"/>
    <property type="match status" value="1"/>
</dbReference>
<dbReference type="GO" id="GO:0005975">
    <property type="term" value="P:carbohydrate metabolic process"/>
    <property type="evidence" value="ECO:0007669"/>
    <property type="project" value="InterPro"/>
</dbReference>
<dbReference type="GO" id="GO:0016810">
    <property type="term" value="F:hydrolase activity, acting on carbon-nitrogen (but not peptide) bonds"/>
    <property type="evidence" value="ECO:0007669"/>
    <property type="project" value="InterPro"/>
</dbReference>
<accession>A0A9W6RV30</accession>
<dbReference type="PROSITE" id="PS51257">
    <property type="entry name" value="PROKAR_LIPOPROTEIN"/>
    <property type="match status" value="1"/>
</dbReference>
<feature type="chain" id="PRO_5040905346" evidence="2">
    <location>
        <begin position="19"/>
        <end position="279"/>
    </location>
</feature>
<dbReference type="EMBL" id="BSTK01000001">
    <property type="protein sequence ID" value="GLY82213.1"/>
    <property type="molecule type" value="Genomic_DNA"/>
</dbReference>
<comment type="caution">
    <text evidence="4">The sequence shown here is derived from an EMBL/GenBank/DDBJ whole genome shotgun (WGS) entry which is preliminary data.</text>
</comment>
<evidence type="ECO:0000259" key="3">
    <source>
        <dbReference type="PROSITE" id="PS51677"/>
    </source>
</evidence>
<dbReference type="InterPro" id="IPR050248">
    <property type="entry name" value="Polysacc_deacetylase_ArnD"/>
</dbReference>
<keyword evidence="4" id="KW-0449">Lipoprotein</keyword>
<feature type="domain" description="NodB homology" evidence="3">
    <location>
        <begin position="63"/>
        <end position="265"/>
    </location>
</feature>
<feature type="signal peptide" evidence="2">
    <location>
        <begin position="1"/>
        <end position="18"/>
    </location>
</feature>
<dbReference type="PANTHER" id="PTHR10587">
    <property type="entry name" value="GLYCOSYL TRANSFERASE-RELATED"/>
    <property type="match status" value="1"/>
</dbReference>
<keyword evidence="5" id="KW-1185">Reference proteome</keyword>
<proteinExistence type="predicted"/>
<evidence type="ECO:0000256" key="1">
    <source>
        <dbReference type="SAM" id="MobiDB-lite"/>
    </source>
</evidence>
<evidence type="ECO:0000313" key="4">
    <source>
        <dbReference type="EMBL" id="GLY82213.1"/>
    </source>
</evidence>
<dbReference type="SUPFAM" id="SSF88713">
    <property type="entry name" value="Glycoside hydrolase/deacetylase"/>
    <property type="match status" value="1"/>
</dbReference>
<dbReference type="RefSeq" id="WP_285565816.1">
    <property type="nucleotide sequence ID" value="NZ_BSTK01000001.1"/>
</dbReference>
<dbReference type="Proteomes" id="UP001165074">
    <property type="component" value="Unassembled WGS sequence"/>
</dbReference>
<name>A0A9W6RV30_9ACTN</name>
<evidence type="ECO:0000313" key="5">
    <source>
        <dbReference type="Proteomes" id="UP001165074"/>
    </source>
</evidence>
<feature type="region of interest" description="Disordered" evidence="1">
    <location>
        <begin position="25"/>
        <end position="51"/>
    </location>
</feature>
<dbReference type="InterPro" id="IPR002509">
    <property type="entry name" value="NODB_dom"/>
</dbReference>
<dbReference type="Pfam" id="PF01522">
    <property type="entry name" value="Polysacc_deac_1"/>
    <property type="match status" value="1"/>
</dbReference>
<keyword evidence="2" id="KW-0732">Signal</keyword>
<sequence length="279" mass="29819">MRLRHLIAVLLLSASACSAGHEHTVARPRGRATAARHTGPAVPATPAPPSPRHMVFHGARDSGMVALTFDADMTPGMWRSLDAGRIKSSYDRRIIGTLDATHTPATIFATGMWIRRYPAVTKTLAADPLLEFANHSYEHSAFTAPCYGLPVLPAHDRTEDVRHAARILRDHVPAPTPYFRFPGGCHDQGAVRAVLAAGVTPVQWDVISGDAFGHDPHAITRTVLKEAKGGSIVVMHLNGAPTAPETHAALPGIITGLRARGLRLVKVSELLAAQSASRP</sequence>
<dbReference type="PROSITE" id="PS51677">
    <property type="entry name" value="NODB"/>
    <property type="match status" value="1"/>
</dbReference>
<dbReference type="InterPro" id="IPR011330">
    <property type="entry name" value="Glyco_hydro/deAcase_b/a-brl"/>
</dbReference>
<reference evidence="4" key="1">
    <citation type="submission" date="2023-03" db="EMBL/GenBank/DDBJ databases">
        <title>Actinoallomurus iriomotensis NBRC 103684.</title>
        <authorList>
            <person name="Ichikawa N."/>
            <person name="Sato H."/>
            <person name="Tonouchi N."/>
        </authorList>
    </citation>
    <scope>NUCLEOTIDE SEQUENCE</scope>
    <source>
        <strain evidence="4">NBRC 103684</strain>
    </source>
</reference>
<dbReference type="AlphaFoldDB" id="A0A9W6RV30"/>
<evidence type="ECO:0000256" key="2">
    <source>
        <dbReference type="SAM" id="SignalP"/>
    </source>
</evidence>
<gene>
    <name evidence="4" type="ORF">Airi02_001450</name>
</gene>